<dbReference type="Pfam" id="PF04082">
    <property type="entry name" value="Fungal_trans"/>
    <property type="match status" value="1"/>
</dbReference>
<dbReference type="CDD" id="cd00067">
    <property type="entry name" value="GAL4"/>
    <property type="match status" value="1"/>
</dbReference>
<dbReference type="GO" id="GO:0005634">
    <property type="term" value="C:nucleus"/>
    <property type="evidence" value="ECO:0007669"/>
    <property type="project" value="UniProtKB-SubCell"/>
</dbReference>
<keyword evidence="4" id="KW-0805">Transcription regulation</keyword>
<gene>
    <name evidence="10" type="ORF">B0J15DRAFT_522959</name>
</gene>
<name>A0A9P9R7J0_FUSSL</name>
<dbReference type="SUPFAM" id="SSF57701">
    <property type="entry name" value="Zn2/Cys6 DNA-binding domain"/>
    <property type="match status" value="1"/>
</dbReference>
<proteinExistence type="predicted"/>
<dbReference type="GO" id="GO:0043565">
    <property type="term" value="F:sequence-specific DNA binding"/>
    <property type="evidence" value="ECO:0007669"/>
    <property type="project" value="TreeGrafter"/>
</dbReference>
<dbReference type="Gene3D" id="4.10.240.10">
    <property type="entry name" value="Zn(2)-C6 fungal-type DNA-binding domain"/>
    <property type="match status" value="1"/>
</dbReference>
<evidence type="ECO:0000256" key="2">
    <source>
        <dbReference type="ARBA" id="ARBA00022723"/>
    </source>
</evidence>
<evidence type="ECO:0000256" key="8">
    <source>
        <dbReference type="SAM" id="MobiDB-lite"/>
    </source>
</evidence>
<dbReference type="GO" id="GO:0000981">
    <property type="term" value="F:DNA-binding transcription factor activity, RNA polymerase II-specific"/>
    <property type="evidence" value="ECO:0007669"/>
    <property type="project" value="InterPro"/>
</dbReference>
<keyword evidence="2" id="KW-0479">Metal-binding</keyword>
<dbReference type="PROSITE" id="PS50048">
    <property type="entry name" value="ZN2_CY6_FUNGAL_2"/>
    <property type="match status" value="1"/>
</dbReference>
<evidence type="ECO:0000256" key="3">
    <source>
        <dbReference type="ARBA" id="ARBA00022833"/>
    </source>
</evidence>
<dbReference type="InterPro" id="IPR052202">
    <property type="entry name" value="Yeast_MetPath_Reg"/>
</dbReference>
<dbReference type="AlphaFoldDB" id="A0A9P9R7J0"/>
<keyword evidence="5" id="KW-0238">DNA-binding</keyword>
<reference evidence="10" key="1">
    <citation type="journal article" date="2021" name="Nat. Commun.">
        <title>Genetic determinants of endophytism in the Arabidopsis root mycobiome.</title>
        <authorList>
            <person name="Mesny F."/>
            <person name="Miyauchi S."/>
            <person name="Thiergart T."/>
            <person name="Pickel B."/>
            <person name="Atanasova L."/>
            <person name="Karlsson M."/>
            <person name="Huettel B."/>
            <person name="Barry K.W."/>
            <person name="Haridas S."/>
            <person name="Chen C."/>
            <person name="Bauer D."/>
            <person name="Andreopoulos W."/>
            <person name="Pangilinan J."/>
            <person name="LaButti K."/>
            <person name="Riley R."/>
            <person name="Lipzen A."/>
            <person name="Clum A."/>
            <person name="Drula E."/>
            <person name="Henrissat B."/>
            <person name="Kohler A."/>
            <person name="Grigoriev I.V."/>
            <person name="Martin F.M."/>
            <person name="Hacquard S."/>
        </authorList>
    </citation>
    <scope>NUCLEOTIDE SEQUENCE</scope>
    <source>
        <strain evidence="10">FSSC 5 MPI-SDFR-AT-0091</strain>
    </source>
</reference>
<dbReference type="InterPro" id="IPR007219">
    <property type="entry name" value="XnlR_reg_dom"/>
</dbReference>
<feature type="domain" description="Zn(2)-C6 fungal-type" evidence="9">
    <location>
        <begin position="22"/>
        <end position="52"/>
    </location>
</feature>
<evidence type="ECO:0000259" key="9">
    <source>
        <dbReference type="PROSITE" id="PS50048"/>
    </source>
</evidence>
<feature type="region of interest" description="Disordered" evidence="8">
    <location>
        <begin position="83"/>
        <end position="103"/>
    </location>
</feature>
<keyword evidence="6" id="KW-0804">Transcription</keyword>
<evidence type="ECO:0000256" key="5">
    <source>
        <dbReference type="ARBA" id="ARBA00023125"/>
    </source>
</evidence>
<dbReference type="GO" id="GO:0006351">
    <property type="term" value="P:DNA-templated transcription"/>
    <property type="evidence" value="ECO:0007669"/>
    <property type="project" value="InterPro"/>
</dbReference>
<comment type="caution">
    <text evidence="10">The sequence shown here is derived from an EMBL/GenBank/DDBJ whole genome shotgun (WGS) entry which is preliminary data.</text>
</comment>
<protein>
    <submittedName>
        <fullName evidence="10">Fungal-specific transcription factor domain-containing protein</fullName>
    </submittedName>
</protein>
<dbReference type="Pfam" id="PF00172">
    <property type="entry name" value="Zn_clus"/>
    <property type="match status" value="1"/>
</dbReference>
<evidence type="ECO:0000256" key="4">
    <source>
        <dbReference type="ARBA" id="ARBA00023015"/>
    </source>
</evidence>
<evidence type="ECO:0000256" key="7">
    <source>
        <dbReference type="ARBA" id="ARBA00023242"/>
    </source>
</evidence>
<dbReference type="GO" id="GO:0008270">
    <property type="term" value="F:zinc ion binding"/>
    <property type="evidence" value="ECO:0007669"/>
    <property type="project" value="InterPro"/>
</dbReference>
<dbReference type="GO" id="GO:0045944">
    <property type="term" value="P:positive regulation of transcription by RNA polymerase II"/>
    <property type="evidence" value="ECO:0007669"/>
    <property type="project" value="TreeGrafter"/>
</dbReference>
<organism evidence="10 11">
    <name type="scientific">Fusarium solani</name>
    <name type="common">Filamentous fungus</name>
    <dbReference type="NCBI Taxonomy" id="169388"/>
    <lineage>
        <taxon>Eukaryota</taxon>
        <taxon>Fungi</taxon>
        <taxon>Dikarya</taxon>
        <taxon>Ascomycota</taxon>
        <taxon>Pezizomycotina</taxon>
        <taxon>Sordariomycetes</taxon>
        <taxon>Hypocreomycetidae</taxon>
        <taxon>Hypocreales</taxon>
        <taxon>Nectriaceae</taxon>
        <taxon>Fusarium</taxon>
        <taxon>Fusarium solani species complex</taxon>
    </lineage>
</organism>
<dbReference type="Proteomes" id="UP000736672">
    <property type="component" value="Unassembled WGS sequence"/>
</dbReference>
<dbReference type="OrthoDB" id="5296287at2759"/>
<evidence type="ECO:0000256" key="6">
    <source>
        <dbReference type="ARBA" id="ARBA00023163"/>
    </source>
</evidence>
<dbReference type="InterPro" id="IPR036864">
    <property type="entry name" value="Zn2-C6_fun-type_DNA-bd_sf"/>
</dbReference>
<accession>A0A9P9R7J0</accession>
<dbReference type="InterPro" id="IPR001138">
    <property type="entry name" value="Zn2Cys6_DnaBD"/>
</dbReference>
<evidence type="ECO:0000256" key="1">
    <source>
        <dbReference type="ARBA" id="ARBA00004123"/>
    </source>
</evidence>
<dbReference type="PROSITE" id="PS00463">
    <property type="entry name" value="ZN2_CY6_FUNGAL_1"/>
    <property type="match status" value="1"/>
</dbReference>
<evidence type="ECO:0000313" key="10">
    <source>
        <dbReference type="EMBL" id="KAH7268208.1"/>
    </source>
</evidence>
<evidence type="ECO:0000313" key="11">
    <source>
        <dbReference type="Proteomes" id="UP000736672"/>
    </source>
</evidence>
<sequence>MQSIPETGSPAPLNPVTATQGACVSCKSKKLKCDRLSQSCNNCTRLGEQCTAVDPGSGQLHPRSYVDGLRDRVESLRLAIRESRHSEPVEAGPASNPTPSISLPKVSPNYSGSGSIFSLGQLVAAAVSRGSDNSVLRLGASTAQEHGHQNIERVRATEMPLPSLGDAVELVKLYFDALHVTMPFMRQEDIFQQLERLYTGTPAYTGHDMTQDLFQLHMIFAIGAMRSPGRWKDDCARDHYLTAMSKEAHLGQVPPPAQIQNLLLIFVFATLHDVGIASTWEIIRQAMRVCVKYGFHSRETAVEDLIQEQLRRRIFWSAYISDRHCSQNLGRPVALAEEDITIDLPINQDDDKIKAGEPETPGRYTEVTNLVRHTLLRRLGTKARIALNRLSRQRASLVEQIDTAKIWTDALEAWYNSSVVKPTPTNAYETKQYLDINFHRERMKFLSYLVLPLDNAQNTTASIEHLWQYTLSAYQILLAYQKQSNDGFLKPNWTYVQDVLKSGFGILYCAVGIPEHRRQNNGGVSLMPSELDTIVNALKLCGETLSEITAEWQTVQRHANAFMQMSEAVLELIASTTRNVTREQSHAGNGGERLEGTMDWDFDTLDSALNMFQGEGIEPFTDAEWAELFELAVEVDGELTMPL</sequence>
<keyword evidence="7" id="KW-0539">Nucleus</keyword>
<dbReference type="EMBL" id="JAGTJS010000005">
    <property type="protein sequence ID" value="KAH7268208.1"/>
    <property type="molecule type" value="Genomic_DNA"/>
</dbReference>
<dbReference type="SMART" id="SM00906">
    <property type="entry name" value="Fungal_trans"/>
    <property type="match status" value="1"/>
</dbReference>
<comment type="subcellular location">
    <subcellularLocation>
        <location evidence="1">Nucleus</location>
    </subcellularLocation>
</comment>
<dbReference type="SMART" id="SM00066">
    <property type="entry name" value="GAL4"/>
    <property type="match status" value="1"/>
</dbReference>
<keyword evidence="3" id="KW-0862">Zinc</keyword>
<dbReference type="CDD" id="cd12148">
    <property type="entry name" value="fungal_TF_MHR"/>
    <property type="match status" value="1"/>
</dbReference>
<keyword evidence="11" id="KW-1185">Reference proteome</keyword>
<dbReference type="PANTHER" id="PTHR47782:SF14">
    <property type="entry name" value="ZN(II)2CYS6 TRANSCRIPTION FACTOR (EUROFUNG)"/>
    <property type="match status" value="1"/>
</dbReference>
<dbReference type="PANTHER" id="PTHR47782">
    <property type="entry name" value="ZN(II)2CYS6 TRANSCRIPTION FACTOR (EUROFUNG)-RELATED"/>
    <property type="match status" value="1"/>
</dbReference>